<gene>
    <name evidence="2" type="ORF">EPUL_003234</name>
</gene>
<evidence type="ECO:0000256" key="1">
    <source>
        <dbReference type="SAM" id="MobiDB-lite"/>
    </source>
</evidence>
<accession>A0A2S4PQ07</accession>
<keyword evidence="3" id="KW-1185">Reference proteome</keyword>
<sequence>SPKSISLPNSRGLLNVVGPYLEEMEKSCLEAGDEFLALISEGISRAIRGERIYAKLLLNSFDGSASQCKGNSWAAKVANNSRCTSKSSSRGPPSRPTPPQG</sequence>
<evidence type="ECO:0000313" key="2">
    <source>
        <dbReference type="EMBL" id="POS84122.1"/>
    </source>
</evidence>
<comment type="caution">
    <text evidence="2">The sequence shown here is derived from an EMBL/GenBank/DDBJ whole genome shotgun (WGS) entry which is preliminary data.</text>
</comment>
<feature type="region of interest" description="Disordered" evidence="1">
    <location>
        <begin position="78"/>
        <end position="101"/>
    </location>
</feature>
<organism evidence="2 3">
    <name type="scientific">Erysiphe pulchra</name>
    <dbReference type="NCBI Taxonomy" id="225359"/>
    <lineage>
        <taxon>Eukaryota</taxon>
        <taxon>Fungi</taxon>
        <taxon>Dikarya</taxon>
        <taxon>Ascomycota</taxon>
        <taxon>Pezizomycotina</taxon>
        <taxon>Leotiomycetes</taxon>
        <taxon>Erysiphales</taxon>
        <taxon>Erysiphaceae</taxon>
        <taxon>Erysiphe</taxon>
    </lineage>
</organism>
<feature type="non-terminal residue" evidence="2">
    <location>
        <position position="1"/>
    </location>
</feature>
<reference evidence="2 3" key="1">
    <citation type="submission" date="2017-10" db="EMBL/GenBank/DDBJ databases">
        <title>Development of genomic resources for the powdery mildew, Erysiphe pulchra.</title>
        <authorList>
            <person name="Wadl P.A."/>
            <person name="Mack B.M."/>
            <person name="Moore G."/>
            <person name="Beltz S.B."/>
        </authorList>
    </citation>
    <scope>NUCLEOTIDE SEQUENCE [LARGE SCALE GENOMIC DNA]</scope>
    <source>
        <strain evidence="2">Cflorida</strain>
    </source>
</reference>
<proteinExistence type="predicted"/>
<dbReference type="EMBL" id="PEDP01001168">
    <property type="protein sequence ID" value="POS84122.1"/>
    <property type="molecule type" value="Genomic_DNA"/>
</dbReference>
<evidence type="ECO:0000313" key="3">
    <source>
        <dbReference type="Proteomes" id="UP000237438"/>
    </source>
</evidence>
<protein>
    <submittedName>
        <fullName evidence="2">Uncharacterized protein</fullName>
    </submittedName>
</protein>
<dbReference type="Proteomes" id="UP000237438">
    <property type="component" value="Unassembled WGS sequence"/>
</dbReference>
<dbReference type="AlphaFoldDB" id="A0A2S4PQ07"/>
<dbReference type="OrthoDB" id="10507347at2759"/>
<name>A0A2S4PQ07_9PEZI</name>